<dbReference type="InParanoid" id="A0A1V9XZJ3"/>
<protein>
    <submittedName>
        <fullName evidence="1">Uncharacterized protein</fullName>
    </submittedName>
</protein>
<accession>A0A1V9XZJ3</accession>
<evidence type="ECO:0000313" key="1">
    <source>
        <dbReference type="EMBL" id="OQR78788.1"/>
    </source>
</evidence>
<keyword evidence="2" id="KW-1185">Reference proteome</keyword>
<dbReference type="AlphaFoldDB" id="A0A1V9XZJ3"/>
<dbReference type="OrthoDB" id="10622188at2759"/>
<evidence type="ECO:0000313" key="2">
    <source>
        <dbReference type="Proteomes" id="UP000192247"/>
    </source>
</evidence>
<dbReference type="Proteomes" id="UP000192247">
    <property type="component" value="Unassembled WGS sequence"/>
</dbReference>
<reference evidence="1 2" key="1">
    <citation type="journal article" date="2017" name="Gigascience">
        <title>Draft genome of the honey bee ectoparasitic mite, Tropilaelaps mercedesae, is shaped by the parasitic life history.</title>
        <authorList>
            <person name="Dong X."/>
            <person name="Armstrong S.D."/>
            <person name="Xia D."/>
            <person name="Makepeace B.L."/>
            <person name="Darby A.C."/>
            <person name="Kadowaki T."/>
        </authorList>
    </citation>
    <scope>NUCLEOTIDE SEQUENCE [LARGE SCALE GENOMIC DNA]</scope>
    <source>
        <strain evidence="1">Wuxi-XJTLU</strain>
    </source>
</reference>
<dbReference type="EMBL" id="MNPL01001822">
    <property type="protein sequence ID" value="OQR78788.1"/>
    <property type="molecule type" value="Genomic_DNA"/>
</dbReference>
<sequence length="232" mass="27018">MLDSIIADIVCLAYSSTETIPKKMVECEFETRTTSTKITELEENTLSGLWRRREAAQEEYAKIVPSIEILRGRTEAFETFYIRMDHLIARLVQVVYSRAHHLNKIFATLDEETVRAMQEVPEAPNRLSVLQWPREDCIFHDPRDGLLKGLNKIQHALRLYQRSTVAVKHSTGQTDLQFEDVGELERIFKGRMRHETENEIVELTKSIEQLNFGVKQRNQEIEQSESNTKVRN</sequence>
<proteinExistence type="predicted"/>
<organism evidence="1 2">
    <name type="scientific">Tropilaelaps mercedesae</name>
    <dbReference type="NCBI Taxonomy" id="418985"/>
    <lineage>
        <taxon>Eukaryota</taxon>
        <taxon>Metazoa</taxon>
        <taxon>Ecdysozoa</taxon>
        <taxon>Arthropoda</taxon>
        <taxon>Chelicerata</taxon>
        <taxon>Arachnida</taxon>
        <taxon>Acari</taxon>
        <taxon>Parasitiformes</taxon>
        <taxon>Mesostigmata</taxon>
        <taxon>Gamasina</taxon>
        <taxon>Dermanyssoidea</taxon>
        <taxon>Laelapidae</taxon>
        <taxon>Tropilaelaps</taxon>
    </lineage>
</organism>
<comment type="caution">
    <text evidence="1">The sequence shown here is derived from an EMBL/GenBank/DDBJ whole genome shotgun (WGS) entry which is preliminary data.</text>
</comment>
<name>A0A1V9XZJ3_9ACAR</name>
<gene>
    <name evidence="1" type="ORF">BIW11_06176</name>
</gene>